<keyword evidence="8" id="KW-1185">Reference proteome</keyword>
<sequence length="174" mass="20020">MGQIQAWIGGALAPVDAMDAHREGLRHRAVSIFVMDGEKLLLQKRSTHCLQAPGLWSNTCCSHPDWGERPETCARRRLREELGIDGLYPAHADRIEYRMDIGDGLIEHEVTDIYIAYAQRGLTVTPDPELVSETRWLSLYDLGAEVKRYPERFSRWLRFYMQEHVSRILPALIC</sequence>
<dbReference type="CDD" id="cd02885">
    <property type="entry name" value="NUDIX_IPP_Isomerase"/>
    <property type="match status" value="1"/>
</dbReference>
<evidence type="ECO:0000256" key="4">
    <source>
        <dbReference type="ARBA" id="ARBA00023229"/>
    </source>
</evidence>
<dbReference type="PIRSF" id="PIRSF018427">
    <property type="entry name" value="Isopntndiph_ism"/>
    <property type="match status" value="1"/>
</dbReference>
<dbReference type="InterPro" id="IPR015797">
    <property type="entry name" value="NUDIX_hydrolase-like_dom_sf"/>
</dbReference>
<dbReference type="RefSeq" id="WP_075776662.1">
    <property type="nucleotide sequence ID" value="NZ_CP019437.1"/>
</dbReference>
<dbReference type="EMBL" id="CP019437">
    <property type="protein sequence ID" value="AQS46775.1"/>
    <property type="molecule type" value="Genomic_DNA"/>
</dbReference>
<evidence type="ECO:0000313" key="7">
    <source>
        <dbReference type="EMBL" id="AQS46775.1"/>
    </source>
</evidence>
<gene>
    <name evidence="7" type="ORF">BMG03_02340</name>
</gene>
<evidence type="ECO:0000256" key="1">
    <source>
        <dbReference type="ARBA" id="ARBA00004826"/>
    </source>
</evidence>
<dbReference type="EC" id="5.3.3.2" evidence="3"/>
<evidence type="ECO:0000259" key="6">
    <source>
        <dbReference type="PROSITE" id="PS51462"/>
    </source>
</evidence>
<accession>A0ABN4X478</accession>
<dbReference type="PROSITE" id="PS51462">
    <property type="entry name" value="NUDIX"/>
    <property type="match status" value="1"/>
</dbReference>
<dbReference type="InterPro" id="IPR000086">
    <property type="entry name" value="NUDIX_hydrolase_dom"/>
</dbReference>
<dbReference type="Gene3D" id="3.90.79.10">
    <property type="entry name" value="Nucleoside Triphosphate Pyrophosphohydrolase"/>
    <property type="match status" value="1"/>
</dbReference>
<evidence type="ECO:0000313" key="8">
    <source>
        <dbReference type="Proteomes" id="UP000185622"/>
    </source>
</evidence>
<proteinExistence type="inferred from homology"/>
<dbReference type="InterPro" id="IPR011876">
    <property type="entry name" value="IsopentenylPP_isomerase_typ1"/>
</dbReference>
<evidence type="ECO:0000256" key="3">
    <source>
        <dbReference type="ARBA" id="ARBA00012057"/>
    </source>
</evidence>
<comment type="similarity">
    <text evidence="2">Belongs to the IPP isomerase type 1 family.</text>
</comment>
<dbReference type="PANTHER" id="PTHR10885">
    <property type="entry name" value="ISOPENTENYL-DIPHOSPHATE DELTA-ISOMERASE"/>
    <property type="match status" value="1"/>
</dbReference>
<dbReference type="Pfam" id="PF00293">
    <property type="entry name" value="NUDIX"/>
    <property type="match status" value="1"/>
</dbReference>
<feature type="domain" description="Nudix hydrolase" evidence="6">
    <location>
        <begin position="25"/>
        <end position="159"/>
    </location>
</feature>
<name>A0ABN4X478_9RHOB</name>
<evidence type="ECO:0000256" key="2">
    <source>
        <dbReference type="ARBA" id="ARBA00007579"/>
    </source>
</evidence>
<keyword evidence="5" id="KW-0413">Isomerase</keyword>
<protein>
    <recommendedName>
        <fullName evidence="3">isopentenyl-diphosphate Delta-isomerase</fullName>
        <ecNumber evidence="3">5.3.3.2</ecNumber>
    </recommendedName>
</protein>
<comment type="pathway">
    <text evidence="1">Isoprenoid biosynthesis; dimethylallyl diphosphate biosynthesis; dimethylallyl diphosphate from isopentenyl diphosphate: step 1/1.</text>
</comment>
<evidence type="ECO:0000256" key="5">
    <source>
        <dbReference type="ARBA" id="ARBA00023235"/>
    </source>
</evidence>
<dbReference type="PANTHER" id="PTHR10885:SF0">
    <property type="entry name" value="ISOPENTENYL-DIPHOSPHATE DELTA-ISOMERASE"/>
    <property type="match status" value="1"/>
</dbReference>
<organism evidence="7 8">
    <name type="scientific">Thioclava nitratireducens</name>
    <dbReference type="NCBI Taxonomy" id="1915078"/>
    <lineage>
        <taxon>Bacteria</taxon>
        <taxon>Pseudomonadati</taxon>
        <taxon>Pseudomonadota</taxon>
        <taxon>Alphaproteobacteria</taxon>
        <taxon>Rhodobacterales</taxon>
        <taxon>Paracoccaceae</taxon>
        <taxon>Thioclava</taxon>
    </lineage>
</organism>
<dbReference type="Proteomes" id="UP000185622">
    <property type="component" value="Chromosome"/>
</dbReference>
<keyword evidence="4" id="KW-0414">Isoprene biosynthesis</keyword>
<dbReference type="SUPFAM" id="SSF55811">
    <property type="entry name" value="Nudix"/>
    <property type="match status" value="1"/>
</dbReference>
<reference evidence="7 8" key="1">
    <citation type="submission" date="2017-01" db="EMBL/GenBank/DDBJ databases">
        <title>The complete genome sequence of a sulfur-oxidizing marine bacterium Thioclava sp. 25B10_4T.</title>
        <authorList>
            <person name="Liu Y."/>
            <person name="Lai Q."/>
            <person name="Shao Z."/>
        </authorList>
    </citation>
    <scope>NUCLEOTIDE SEQUENCE [LARGE SCALE GENOMIC DNA]</scope>
    <source>
        <strain evidence="7 8">25B10_4</strain>
    </source>
</reference>